<protein>
    <submittedName>
        <fullName evidence="1">Uncharacterized protein</fullName>
    </submittedName>
</protein>
<feature type="non-terminal residue" evidence="1">
    <location>
        <position position="39"/>
    </location>
</feature>
<proteinExistence type="predicted"/>
<gene>
    <name evidence="1" type="ORF">CEPIT_LOCUS13930</name>
</gene>
<evidence type="ECO:0000313" key="1">
    <source>
        <dbReference type="EMBL" id="CAH9097027.1"/>
    </source>
</evidence>
<reference evidence="1" key="1">
    <citation type="submission" date="2022-07" db="EMBL/GenBank/DDBJ databases">
        <authorList>
            <person name="Macas J."/>
            <person name="Novak P."/>
            <person name="Neumann P."/>
        </authorList>
    </citation>
    <scope>NUCLEOTIDE SEQUENCE</scope>
</reference>
<dbReference type="AlphaFoldDB" id="A0AAV0DAW8"/>
<accession>A0AAV0DAW8</accession>
<sequence length="39" mass="4265">MEYNNAASNLANPDKETIMEIAKVTPQIDEVSLLVTPTC</sequence>
<evidence type="ECO:0000313" key="2">
    <source>
        <dbReference type="Proteomes" id="UP001152523"/>
    </source>
</evidence>
<dbReference type="EMBL" id="CAMAPF010000090">
    <property type="protein sequence ID" value="CAH9097027.1"/>
    <property type="molecule type" value="Genomic_DNA"/>
</dbReference>
<dbReference type="Proteomes" id="UP001152523">
    <property type="component" value="Unassembled WGS sequence"/>
</dbReference>
<comment type="caution">
    <text evidence="1">The sequence shown here is derived from an EMBL/GenBank/DDBJ whole genome shotgun (WGS) entry which is preliminary data.</text>
</comment>
<name>A0AAV0DAW8_9ASTE</name>
<keyword evidence="2" id="KW-1185">Reference proteome</keyword>
<organism evidence="1 2">
    <name type="scientific">Cuscuta epithymum</name>
    <dbReference type="NCBI Taxonomy" id="186058"/>
    <lineage>
        <taxon>Eukaryota</taxon>
        <taxon>Viridiplantae</taxon>
        <taxon>Streptophyta</taxon>
        <taxon>Embryophyta</taxon>
        <taxon>Tracheophyta</taxon>
        <taxon>Spermatophyta</taxon>
        <taxon>Magnoliopsida</taxon>
        <taxon>eudicotyledons</taxon>
        <taxon>Gunneridae</taxon>
        <taxon>Pentapetalae</taxon>
        <taxon>asterids</taxon>
        <taxon>lamiids</taxon>
        <taxon>Solanales</taxon>
        <taxon>Convolvulaceae</taxon>
        <taxon>Cuscuteae</taxon>
        <taxon>Cuscuta</taxon>
        <taxon>Cuscuta subgen. Cuscuta</taxon>
    </lineage>
</organism>